<feature type="domain" description="YhcG N-terminal" evidence="1">
    <location>
        <begin position="17"/>
        <end position="151"/>
    </location>
</feature>
<protein>
    <submittedName>
        <fullName evidence="2">DUF1016 N-terminal domain-containing protein</fullName>
    </submittedName>
</protein>
<dbReference type="InterPro" id="IPR053148">
    <property type="entry name" value="PD-DEXK-like_domain"/>
</dbReference>
<dbReference type="EMBL" id="CP104213">
    <property type="protein sequence ID" value="UWX64720.1"/>
    <property type="molecule type" value="Genomic_DNA"/>
</dbReference>
<sequence>MTQAGGAAGEADFAPVLTLIRQAQSRALHRVNRELIGLYWQIGEHLQHKTEADGWGRGTVTVLAAWIAQEQPDSRGFSAQNLWRMRQFYETYSQHPKLSAVLRELSWTNHMTILSRSNSEQEREFYLQAAIQGRWTQRELIRQMDGSLYERALLSPAQLSPVLQAQQPAAPGIFKDSY</sequence>
<dbReference type="RefSeq" id="WP_260560981.1">
    <property type="nucleotide sequence ID" value="NZ_BAABEC010000009.1"/>
</dbReference>
<dbReference type="Proteomes" id="UP001060261">
    <property type="component" value="Chromosome"/>
</dbReference>
<evidence type="ECO:0000259" key="1">
    <source>
        <dbReference type="Pfam" id="PF17761"/>
    </source>
</evidence>
<gene>
    <name evidence="2" type="ORF">N0D28_03415</name>
</gene>
<evidence type="ECO:0000313" key="2">
    <source>
        <dbReference type="EMBL" id="UWX64720.1"/>
    </source>
</evidence>
<organism evidence="2 3">
    <name type="scientific">Deinococcus rubellus</name>
    <dbReference type="NCBI Taxonomy" id="1889240"/>
    <lineage>
        <taxon>Bacteria</taxon>
        <taxon>Thermotogati</taxon>
        <taxon>Deinococcota</taxon>
        <taxon>Deinococci</taxon>
        <taxon>Deinococcales</taxon>
        <taxon>Deinococcaceae</taxon>
        <taxon>Deinococcus</taxon>
    </lineage>
</organism>
<dbReference type="InterPro" id="IPR041527">
    <property type="entry name" value="YhcG_N"/>
</dbReference>
<reference evidence="2" key="1">
    <citation type="submission" date="2022-09" db="EMBL/GenBank/DDBJ databases">
        <title>genome sequence of Deinococcus rubellus.</title>
        <authorList>
            <person name="Srinivasan S."/>
        </authorList>
    </citation>
    <scope>NUCLEOTIDE SEQUENCE</scope>
    <source>
        <strain evidence="2">Ant6</strain>
    </source>
</reference>
<keyword evidence="3" id="KW-1185">Reference proteome</keyword>
<dbReference type="PANTHER" id="PTHR30547:SF5">
    <property type="entry name" value="NUCLEASE YHCG-RELATED"/>
    <property type="match status" value="1"/>
</dbReference>
<proteinExistence type="predicted"/>
<name>A0ABY5YIT2_9DEIO</name>
<dbReference type="PANTHER" id="PTHR30547">
    <property type="entry name" value="UNCHARACTERIZED PROTEIN YHCG-RELATED"/>
    <property type="match status" value="1"/>
</dbReference>
<evidence type="ECO:0000313" key="3">
    <source>
        <dbReference type="Proteomes" id="UP001060261"/>
    </source>
</evidence>
<accession>A0ABY5YIT2</accession>
<dbReference type="Pfam" id="PF17761">
    <property type="entry name" value="DUF1016_N"/>
    <property type="match status" value="1"/>
</dbReference>